<evidence type="ECO:0000313" key="8">
    <source>
        <dbReference type="Proteomes" id="UP000262621"/>
    </source>
</evidence>
<dbReference type="Proteomes" id="UP000262621">
    <property type="component" value="Unassembled WGS sequence"/>
</dbReference>
<name>A0A372FR04_9ACTN</name>
<organism evidence="7 8">
    <name type="scientific">Micromonospora craniellae</name>
    <dbReference type="NCBI Taxonomy" id="2294034"/>
    <lineage>
        <taxon>Bacteria</taxon>
        <taxon>Bacillati</taxon>
        <taxon>Actinomycetota</taxon>
        <taxon>Actinomycetes</taxon>
        <taxon>Micromonosporales</taxon>
        <taxon>Micromonosporaceae</taxon>
        <taxon>Micromonospora</taxon>
    </lineage>
</organism>
<evidence type="ECO:0000256" key="2">
    <source>
        <dbReference type="ARBA" id="ARBA00023172"/>
    </source>
</evidence>
<dbReference type="RefSeq" id="WP_117231139.1">
    <property type="nucleotide sequence ID" value="NZ_CP061725.1"/>
</dbReference>
<dbReference type="InterPro" id="IPR002104">
    <property type="entry name" value="Integrase_catalytic"/>
</dbReference>
<protein>
    <submittedName>
        <fullName evidence="7">Site-specific integrase</fullName>
    </submittedName>
</protein>
<dbReference type="PANTHER" id="PTHR30349:SF91">
    <property type="entry name" value="INTA PROTEIN"/>
    <property type="match status" value="1"/>
</dbReference>
<dbReference type="GO" id="GO:0006310">
    <property type="term" value="P:DNA recombination"/>
    <property type="evidence" value="ECO:0007669"/>
    <property type="project" value="UniProtKB-KW"/>
</dbReference>
<feature type="compositionally biased region" description="Gly residues" evidence="4">
    <location>
        <begin position="496"/>
        <end position="506"/>
    </location>
</feature>
<dbReference type="GO" id="GO:0015074">
    <property type="term" value="P:DNA integration"/>
    <property type="evidence" value="ECO:0007669"/>
    <property type="project" value="InterPro"/>
</dbReference>
<evidence type="ECO:0000256" key="4">
    <source>
        <dbReference type="SAM" id="MobiDB-lite"/>
    </source>
</evidence>
<dbReference type="OrthoDB" id="9805859at2"/>
<dbReference type="PROSITE" id="PS51898">
    <property type="entry name" value="TYR_RECOMBINASE"/>
    <property type="match status" value="1"/>
</dbReference>
<dbReference type="InterPro" id="IPR050090">
    <property type="entry name" value="Tyrosine_recombinase_XerCD"/>
</dbReference>
<evidence type="ECO:0000313" key="7">
    <source>
        <dbReference type="EMBL" id="RFS43207.1"/>
    </source>
</evidence>
<feature type="compositionally biased region" description="Basic and acidic residues" evidence="4">
    <location>
        <begin position="102"/>
        <end position="115"/>
    </location>
</feature>
<dbReference type="InterPro" id="IPR013762">
    <property type="entry name" value="Integrase-like_cat_sf"/>
</dbReference>
<dbReference type="SUPFAM" id="SSF56349">
    <property type="entry name" value="DNA breaking-rejoining enzymes"/>
    <property type="match status" value="1"/>
</dbReference>
<feature type="compositionally biased region" description="Low complexity" evidence="4">
    <location>
        <begin position="116"/>
        <end position="129"/>
    </location>
</feature>
<dbReference type="PANTHER" id="PTHR30349">
    <property type="entry name" value="PHAGE INTEGRASE-RELATED"/>
    <property type="match status" value="1"/>
</dbReference>
<dbReference type="InterPro" id="IPR044068">
    <property type="entry name" value="CB"/>
</dbReference>
<feature type="region of interest" description="Disordered" evidence="4">
    <location>
        <begin position="481"/>
        <end position="506"/>
    </location>
</feature>
<proteinExistence type="predicted"/>
<feature type="domain" description="Tyr recombinase" evidence="5">
    <location>
        <begin position="281"/>
        <end position="480"/>
    </location>
</feature>
<dbReference type="Gene3D" id="1.10.443.10">
    <property type="entry name" value="Intergrase catalytic core"/>
    <property type="match status" value="1"/>
</dbReference>
<dbReference type="InterPro" id="IPR010998">
    <property type="entry name" value="Integrase_recombinase_N"/>
</dbReference>
<dbReference type="Gene3D" id="1.10.150.130">
    <property type="match status" value="1"/>
</dbReference>
<dbReference type="PROSITE" id="PS51900">
    <property type="entry name" value="CB"/>
    <property type="match status" value="1"/>
</dbReference>
<feature type="region of interest" description="Disordered" evidence="4">
    <location>
        <begin position="102"/>
        <end position="129"/>
    </location>
</feature>
<evidence type="ECO:0000259" key="6">
    <source>
        <dbReference type="PROSITE" id="PS51900"/>
    </source>
</evidence>
<dbReference type="GO" id="GO:0003677">
    <property type="term" value="F:DNA binding"/>
    <property type="evidence" value="ECO:0007669"/>
    <property type="project" value="UniProtKB-UniRule"/>
</dbReference>
<keyword evidence="1 3" id="KW-0238">DNA-binding</keyword>
<dbReference type="AlphaFoldDB" id="A0A372FR04"/>
<evidence type="ECO:0000256" key="1">
    <source>
        <dbReference type="ARBA" id="ARBA00023125"/>
    </source>
</evidence>
<keyword evidence="8" id="KW-1185">Reference proteome</keyword>
<reference evidence="7 8" key="1">
    <citation type="submission" date="2018-08" db="EMBL/GenBank/DDBJ databases">
        <title>Verrucosispora craniellae sp. nov., isolated from a marine sponge in the South China Sea.</title>
        <authorList>
            <person name="Li L."/>
            <person name="Lin H.W."/>
        </authorList>
    </citation>
    <scope>NUCLEOTIDE SEQUENCE [LARGE SCALE GENOMIC DNA]</scope>
    <source>
        <strain evidence="7 8">LHW63014</strain>
    </source>
</reference>
<feature type="domain" description="Core-binding (CB)" evidence="6">
    <location>
        <begin position="132"/>
        <end position="236"/>
    </location>
</feature>
<accession>A0A372FR04</accession>
<gene>
    <name evidence="7" type="ORF">D0Q02_29055</name>
</gene>
<evidence type="ECO:0000256" key="3">
    <source>
        <dbReference type="PROSITE-ProRule" id="PRU01248"/>
    </source>
</evidence>
<dbReference type="CDD" id="cd01189">
    <property type="entry name" value="INT_ICEBs1_C_like"/>
    <property type="match status" value="1"/>
</dbReference>
<dbReference type="EMBL" id="QVFU01000075">
    <property type="protein sequence ID" value="RFS43207.1"/>
    <property type="molecule type" value="Genomic_DNA"/>
</dbReference>
<comment type="caution">
    <text evidence="7">The sequence shown here is derived from an EMBL/GenBank/DDBJ whole genome shotgun (WGS) entry which is preliminary data.</text>
</comment>
<dbReference type="Pfam" id="PF00589">
    <property type="entry name" value="Phage_integrase"/>
    <property type="match status" value="1"/>
</dbReference>
<sequence>MADGSITKRCGCRHNGKRLGVKCPKLRRGNGWNPHHGMWAYQLELPPDTTGARRQLRRAGFDTRDAAATERDHAQALLDLGGTDNLLRRHVADLLHRLRHGEPLPDRDTLSRDLHTTPASGGTGAPTAGTPLTLGVYLTTWITDVTGLAPATLRSYRDHLNKYWIPKLGDVPLHTLTAGHIQSVFAGIEARNAEILTARQSTQQSVRDSVKGVRTVGPASMHRILATLRKALNDARRLYRHRLVDHNPAESVILRSGAPPKPRLWTTSAVNRWRHTGRRPSPVMVWTPQQVGEFLDHVDAHDPELSALFDLAVHRGPRRGELAGLHDYDIDLTANELTIVDQRTSVGYKVIEKTVKSAAGDRVVPLAKETVAGLREYLTRRAAWKLSAGDRWHHSDVFFVRRDGRPWHPELITTRFDRHVSNAGLPPIRFHDLRHTAATLMLAAGAGIKEIQDTLGHASYKLTADTYTSVLQELKHTTAEATTKLIPRRRHRGGDPEAGGGHRTAA</sequence>
<dbReference type="InterPro" id="IPR011010">
    <property type="entry name" value="DNA_brk_join_enz"/>
</dbReference>
<evidence type="ECO:0000259" key="5">
    <source>
        <dbReference type="PROSITE" id="PS51898"/>
    </source>
</evidence>
<keyword evidence="2" id="KW-0233">DNA recombination</keyword>